<evidence type="ECO:0000256" key="3">
    <source>
        <dbReference type="ARBA" id="ARBA00022475"/>
    </source>
</evidence>
<dbReference type="Pfam" id="PF02653">
    <property type="entry name" value="BPD_transp_2"/>
    <property type="match status" value="1"/>
</dbReference>
<dbReference type="RefSeq" id="WP_151582051.1">
    <property type="nucleotide sequence ID" value="NZ_WBVM01000003.1"/>
</dbReference>
<keyword evidence="4 9" id="KW-0812">Transmembrane</keyword>
<feature type="transmembrane region" description="Helical" evidence="9">
    <location>
        <begin position="49"/>
        <end position="79"/>
    </location>
</feature>
<evidence type="ECO:0000256" key="6">
    <source>
        <dbReference type="ARBA" id="ARBA00022989"/>
    </source>
</evidence>
<dbReference type="CDD" id="cd06582">
    <property type="entry name" value="TM_PBP1_LivH_like"/>
    <property type="match status" value="1"/>
</dbReference>
<gene>
    <name evidence="10" type="ORF">F9L07_22925</name>
</gene>
<protein>
    <submittedName>
        <fullName evidence="10">Branched-chain amino acid ABC transporter permease</fullName>
    </submittedName>
</protein>
<keyword evidence="7 9" id="KW-0472">Membrane</keyword>
<feature type="transmembrane region" description="Helical" evidence="9">
    <location>
        <begin position="91"/>
        <end position="110"/>
    </location>
</feature>
<dbReference type="GO" id="GO:0005886">
    <property type="term" value="C:plasma membrane"/>
    <property type="evidence" value="ECO:0007669"/>
    <property type="project" value="UniProtKB-SubCell"/>
</dbReference>
<name>A0A7J5DTI4_NOCSI</name>
<dbReference type="EMBL" id="WBVM01000003">
    <property type="protein sequence ID" value="KAB2808371.1"/>
    <property type="molecule type" value="Genomic_DNA"/>
</dbReference>
<sequence>MSLSLQLVVDGVAIGVIYGLVALSLLMVYRSTGVLNFAQAEMASFSTYVAWSLIVGAGLALWLGLLAAVVLAFVLGVVVERVFVRPAGTGRPLTVMIVTIGLFMLFNSLQRDWWAGGPRAFPSPFPAGTVTILGAQVSWVSIGILVVATGVMAALSALFRLTRVGLAMRAVVDNPTASALMGISNRRVISLGWGLASAVGAIGAMLAASLLLLDPGTAFALLLFSFAALVLAGMTSPVGAVTCGVLLGLLNAVASSVEFIGTDLSTVVTLLVLVLVLVVRPGGLFGKVAVVKV</sequence>
<dbReference type="GO" id="GO:0022857">
    <property type="term" value="F:transmembrane transporter activity"/>
    <property type="evidence" value="ECO:0007669"/>
    <property type="project" value="InterPro"/>
</dbReference>
<evidence type="ECO:0000313" key="11">
    <source>
        <dbReference type="Proteomes" id="UP000449906"/>
    </source>
</evidence>
<evidence type="ECO:0000256" key="7">
    <source>
        <dbReference type="ARBA" id="ARBA00023136"/>
    </source>
</evidence>
<evidence type="ECO:0000256" key="2">
    <source>
        <dbReference type="ARBA" id="ARBA00022448"/>
    </source>
</evidence>
<keyword evidence="3" id="KW-1003">Cell membrane</keyword>
<organism evidence="10 11">
    <name type="scientific">Nocardioides simplex</name>
    <name type="common">Arthrobacter simplex</name>
    <dbReference type="NCBI Taxonomy" id="2045"/>
    <lineage>
        <taxon>Bacteria</taxon>
        <taxon>Bacillati</taxon>
        <taxon>Actinomycetota</taxon>
        <taxon>Actinomycetes</taxon>
        <taxon>Propionibacteriales</taxon>
        <taxon>Nocardioidaceae</taxon>
        <taxon>Pimelobacter</taxon>
    </lineage>
</organism>
<dbReference type="InterPro" id="IPR001851">
    <property type="entry name" value="ABC_transp_permease"/>
</dbReference>
<evidence type="ECO:0000256" key="1">
    <source>
        <dbReference type="ARBA" id="ARBA00004651"/>
    </source>
</evidence>
<evidence type="ECO:0000313" key="10">
    <source>
        <dbReference type="EMBL" id="KAB2808371.1"/>
    </source>
</evidence>
<dbReference type="InterPro" id="IPR052157">
    <property type="entry name" value="BCAA_transport_permease"/>
</dbReference>
<feature type="transmembrane region" description="Helical" evidence="9">
    <location>
        <begin position="191"/>
        <end position="213"/>
    </location>
</feature>
<dbReference type="AlphaFoldDB" id="A0A7J5DTI4"/>
<proteinExistence type="inferred from homology"/>
<reference evidence="10 11" key="1">
    <citation type="submission" date="2019-09" db="EMBL/GenBank/DDBJ databases">
        <title>Pimelobacter sp. isolated from Paulinella.</title>
        <authorList>
            <person name="Jeong S.E."/>
        </authorList>
    </citation>
    <scope>NUCLEOTIDE SEQUENCE [LARGE SCALE GENOMIC DNA]</scope>
    <source>
        <strain evidence="10 11">Pch-N</strain>
    </source>
</reference>
<keyword evidence="2" id="KW-0813">Transport</keyword>
<dbReference type="Proteomes" id="UP000449906">
    <property type="component" value="Unassembled WGS sequence"/>
</dbReference>
<dbReference type="PANTHER" id="PTHR11795">
    <property type="entry name" value="BRANCHED-CHAIN AMINO ACID TRANSPORT SYSTEM PERMEASE PROTEIN LIVH"/>
    <property type="match status" value="1"/>
</dbReference>
<keyword evidence="5" id="KW-0029">Amino-acid transport</keyword>
<evidence type="ECO:0000256" key="8">
    <source>
        <dbReference type="ARBA" id="ARBA00037998"/>
    </source>
</evidence>
<comment type="similarity">
    <text evidence="8">Belongs to the binding-protein-dependent transport system permease family. LivHM subfamily.</text>
</comment>
<feature type="transmembrane region" description="Helical" evidence="9">
    <location>
        <begin position="130"/>
        <end position="159"/>
    </location>
</feature>
<keyword evidence="6 9" id="KW-1133">Transmembrane helix</keyword>
<dbReference type="GO" id="GO:0006865">
    <property type="term" value="P:amino acid transport"/>
    <property type="evidence" value="ECO:0007669"/>
    <property type="project" value="UniProtKB-KW"/>
</dbReference>
<comment type="subcellular location">
    <subcellularLocation>
        <location evidence="1">Cell membrane</location>
        <topology evidence="1">Multi-pass membrane protein</topology>
    </subcellularLocation>
</comment>
<feature type="transmembrane region" description="Helical" evidence="9">
    <location>
        <begin position="259"/>
        <end position="279"/>
    </location>
</feature>
<evidence type="ECO:0000256" key="5">
    <source>
        <dbReference type="ARBA" id="ARBA00022970"/>
    </source>
</evidence>
<feature type="transmembrane region" description="Helical" evidence="9">
    <location>
        <begin position="219"/>
        <end position="247"/>
    </location>
</feature>
<feature type="transmembrane region" description="Helical" evidence="9">
    <location>
        <begin position="7"/>
        <end position="29"/>
    </location>
</feature>
<comment type="caution">
    <text evidence="10">The sequence shown here is derived from an EMBL/GenBank/DDBJ whole genome shotgun (WGS) entry which is preliminary data.</text>
</comment>
<evidence type="ECO:0000256" key="4">
    <source>
        <dbReference type="ARBA" id="ARBA00022692"/>
    </source>
</evidence>
<accession>A0A7J5DTI4</accession>
<dbReference type="PANTHER" id="PTHR11795:SF451">
    <property type="entry name" value="ABC TRANSPORTER PERMEASE PROTEIN"/>
    <property type="match status" value="1"/>
</dbReference>
<evidence type="ECO:0000256" key="9">
    <source>
        <dbReference type="SAM" id="Phobius"/>
    </source>
</evidence>